<sequence>MPGWKHAFSLPWAAVKAATPPGTVVLIEHGVTYRRGRYVNEVVKCPRPTEDPTDPLNWPGWFKVACMTTVAFYAFAANYISTAVAPALPIWNLQFPEEPRAMKDLMGFISFNVLVLGLGNIFWVPLSNIFGRRPVLVLSTLLLAVSTGLGMHLKGFKTTLILRILQGLGSSASETVVPAVVGDLFFVHERGKWMAFYTAFLASGSVLGGITGGYIAARMGWAKLFWIGAGLAGYALFSMLFSVPETLFERGGFMLPIQRNLPDPDEYRPRYRPSAQFSSRINQLKNRASTCQSLLADSRPLSSPAPAISLGTLPSARLTIPPDFQYHGPLDPPMTWYDPSSSSEELPTAAEPPARQTDGLTASSFRTAKYDNRFSCTTSTEEAPTSNWPSTRNSFAPIMTPAVRDKRAQPLAAPPEQQGEGWPLRSLPVRHKQTVLAFIKSLNWLGTYRGNWVHYLLKPWRTLRLPATWVVMLQYGGLVGSVAVISTVGPQILSLPPYSWGENTGLLFVGSLVGILLGAGCAALLVDWRLKRLAWNQDRGYAEPETRLAVMAPALVIGTSGLLVFGFCAQYPTKLGWLGLEFGNGMVAFALSQVPSIWFNYLIDAYDQLASDCFTIICVLRGLIPFAWTFFVTQWVERQGFLIPFGGFTAAMGLFSLLILPIIHLGKRMRIAMARYIVDNQ</sequence>
<dbReference type="InterPro" id="IPR036259">
    <property type="entry name" value="MFS_trans_sf"/>
</dbReference>
<dbReference type="PROSITE" id="PS50850">
    <property type="entry name" value="MFS"/>
    <property type="match status" value="1"/>
</dbReference>
<comment type="subcellular location">
    <subcellularLocation>
        <location evidence="1">Membrane</location>
        <topology evidence="1">Multi-pass membrane protein</topology>
    </subcellularLocation>
</comment>
<dbReference type="PANTHER" id="PTHR23502:SF181">
    <property type="entry name" value="MAJOR FACILITATOR SUPERFAMILY (MFS) PROFILE DOMAIN-CONTAINING PROTEIN"/>
    <property type="match status" value="1"/>
</dbReference>
<keyword evidence="9" id="KW-1185">Reference proteome</keyword>
<dbReference type="GO" id="GO:0022857">
    <property type="term" value="F:transmembrane transporter activity"/>
    <property type="evidence" value="ECO:0007669"/>
    <property type="project" value="InterPro"/>
</dbReference>
<evidence type="ECO:0000259" key="7">
    <source>
        <dbReference type="PROSITE" id="PS50850"/>
    </source>
</evidence>
<dbReference type="PANTHER" id="PTHR23502">
    <property type="entry name" value="MAJOR FACILITATOR SUPERFAMILY"/>
    <property type="match status" value="1"/>
</dbReference>
<evidence type="ECO:0000313" key="9">
    <source>
        <dbReference type="Proteomes" id="UP000008066"/>
    </source>
</evidence>
<dbReference type="KEGG" id="cthr:CTHT_0024990"/>
<feature type="transmembrane region" description="Helical" evidence="6">
    <location>
        <begin position="584"/>
        <end position="602"/>
    </location>
</feature>
<feature type="domain" description="Major facilitator superfamily (MFS) profile" evidence="7">
    <location>
        <begin position="66"/>
        <end position="572"/>
    </location>
</feature>
<feature type="transmembrane region" description="Helical" evidence="6">
    <location>
        <begin position="614"/>
        <end position="636"/>
    </location>
</feature>
<keyword evidence="4 6" id="KW-0472">Membrane</keyword>
<evidence type="ECO:0000256" key="2">
    <source>
        <dbReference type="ARBA" id="ARBA00022692"/>
    </source>
</evidence>
<feature type="transmembrane region" description="Helical" evidence="6">
    <location>
        <begin position="548"/>
        <end position="572"/>
    </location>
</feature>
<keyword evidence="2 6" id="KW-0812">Transmembrane</keyword>
<dbReference type="EMBL" id="GL988041">
    <property type="protein sequence ID" value="EGS20663.1"/>
    <property type="molecule type" value="Genomic_DNA"/>
</dbReference>
<feature type="transmembrane region" description="Helical" evidence="6">
    <location>
        <begin position="105"/>
        <end position="123"/>
    </location>
</feature>
<dbReference type="GO" id="GO:0005886">
    <property type="term" value="C:plasma membrane"/>
    <property type="evidence" value="ECO:0007669"/>
    <property type="project" value="TreeGrafter"/>
</dbReference>
<dbReference type="AlphaFoldDB" id="G0S5P4"/>
<feature type="transmembrane region" description="Helical" evidence="6">
    <location>
        <begin position="642"/>
        <end position="665"/>
    </location>
</feature>
<evidence type="ECO:0000256" key="4">
    <source>
        <dbReference type="ARBA" id="ARBA00023136"/>
    </source>
</evidence>
<dbReference type="OrthoDB" id="2533084at2759"/>
<dbReference type="Gene3D" id="1.20.1250.20">
    <property type="entry name" value="MFS general substrate transporter like domains"/>
    <property type="match status" value="1"/>
</dbReference>
<accession>G0S5P4</accession>
<organism evidence="9">
    <name type="scientific">Chaetomium thermophilum (strain DSM 1495 / CBS 144.50 / IMI 039719)</name>
    <name type="common">Thermochaetoides thermophila</name>
    <dbReference type="NCBI Taxonomy" id="759272"/>
    <lineage>
        <taxon>Eukaryota</taxon>
        <taxon>Fungi</taxon>
        <taxon>Dikarya</taxon>
        <taxon>Ascomycota</taxon>
        <taxon>Pezizomycotina</taxon>
        <taxon>Sordariomycetes</taxon>
        <taxon>Sordariomycetidae</taxon>
        <taxon>Sordariales</taxon>
        <taxon>Chaetomiaceae</taxon>
        <taxon>Thermochaetoides</taxon>
    </lineage>
</organism>
<dbReference type="HOGENOM" id="CLU_008455_13_6_1"/>
<dbReference type="GeneID" id="18256537"/>
<feature type="transmembrane region" description="Helical" evidence="6">
    <location>
        <begin position="467"/>
        <end position="486"/>
    </location>
</feature>
<proteinExistence type="predicted"/>
<feature type="transmembrane region" description="Helical" evidence="6">
    <location>
        <begin position="70"/>
        <end position="93"/>
    </location>
</feature>
<reference evidence="8 9" key="1">
    <citation type="journal article" date="2011" name="Cell">
        <title>Insight into structure and assembly of the nuclear pore complex by utilizing the genome of a eukaryotic thermophile.</title>
        <authorList>
            <person name="Amlacher S."/>
            <person name="Sarges P."/>
            <person name="Flemming D."/>
            <person name="van Noort V."/>
            <person name="Kunze R."/>
            <person name="Devos D.P."/>
            <person name="Arumugam M."/>
            <person name="Bork P."/>
            <person name="Hurt E."/>
        </authorList>
    </citation>
    <scope>NUCLEOTIDE SEQUENCE [LARGE SCALE GENOMIC DNA]</scope>
    <source>
        <strain evidence="9">DSM 1495 / CBS 144.50 / IMI 039719</strain>
    </source>
</reference>
<keyword evidence="3 6" id="KW-1133">Transmembrane helix</keyword>
<dbReference type="InterPro" id="IPR011701">
    <property type="entry name" value="MFS"/>
</dbReference>
<name>G0S5P4_CHATD</name>
<feature type="transmembrane region" description="Helical" evidence="6">
    <location>
        <begin position="223"/>
        <end position="243"/>
    </location>
</feature>
<feature type="transmembrane region" description="Helical" evidence="6">
    <location>
        <begin position="194"/>
        <end position="217"/>
    </location>
</feature>
<gene>
    <name evidence="8" type="ORF">CTHT_0024990</name>
</gene>
<dbReference type="RefSeq" id="XP_006692959.1">
    <property type="nucleotide sequence ID" value="XM_006692896.1"/>
</dbReference>
<dbReference type="SUPFAM" id="SSF103473">
    <property type="entry name" value="MFS general substrate transporter"/>
    <property type="match status" value="1"/>
</dbReference>
<dbReference type="Proteomes" id="UP000008066">
    <property type="component" value="Unassembled WGS sequence"/>
</dbReference>
<evidence type="ECO:0000313" key="8">
    <source>
        <dbReference type="EMBL" id="EGS20663.1"/>
    </source>
</evidence>
<feature type="transmembrane region" description="Helical" evidence="6">
    <location>
        <begin position="135"/>
        <end position="153"/>
    </location>
</feature>
<dbReference type="eggNOG" id="KOG0255">
    <property type="taxonomic scope" value="Eukaryota"/>
</dbReference>
<evidence type="ECO:0000256" key="3">
    <source>
        <dbReference type="ARBA" id="ARBA00022989"/>
    </source>
</evidence>
<feature type="region of interest" description="Disordered" evidence="5">
    <location>
        <begin position="329"/>
        <end position="363"/>
    </location>
</feature>
<protein>
    <recommendedName>
        <fullName evidence="7">Major facilitator superfamily (MFS) profile domain-containing protein</fullName>
    </recommendedName>
</protein>
<evidence type="ECO:0000256" key="1">
    <source>
        <dbReference type="ARBA" id="ARBA00004141"/>
    </source>
</evidence>
<dbReference type="InterPro" id="IPR020846">
    <property type="entry name" value="MFS_dom"/>
</dbReference>
<dbReference type="OMA" id="NEHVEDK"/>
<feature type="transmembrane region" description="Helical" evidence="6">
    <location>
        <begin position="506"/>
        <end position="528"/>
    </location>
</feature>
<dbReference type="Pfam" id="PF07690">
    <property type="entry name" value="MFS_1"/>
    <property type="match status" value="1"/>
</dbReference>
<evidence type="ECO:0000256" key="6">
    <source>
        <dbReference type="SAM" id="Phobius"/>
    </source>
</evidence>
<evidence type="ECO:0000256" key="5">
    <source>
        <dbReference type="SAM" id="MobiDB-lite"/>
    </source>
</evidence>